<gene>
    <name evidence="8" type="ORF">RSOLAG22IIIB_04420</name>
</gene>
<evidence type="ECO:0000256" key="4">
    <source>
        <dbReference type="ARBA" id="ARBA00022692"/>
    </source>
</evidence>
<evidence type="ECO:0000256" key="7">
    <source>
        <dbReference type="SAM" id="Phobius"/>
    </source>
</evidence>
<dbReference type="EMBL" id="CYGV01001212">
    <property type="protein sequence ID" value="CUA71028.1"/>
    <property type="molecule type" value="Genomic_DNA"/>
</dbReference>
<dbReference type="PANTHER" id="PTHR10332:SF88">
    <property type="entry name" value="EQUILIBRATIVE NUCLEOSIDE TRANSPORTER 1, ISOFORM A"/>
    <property type="match status" value="1"/>
</dbReference>
<evidence type="ECO:0000256" key="3">
    <source>
        <dbReference type="ARBA" id="ARBA00022448"/>
    </source>
</evidence>
<evidence type="ECO:0000256" key="1">
    <source>
        <dbReference type="ARBA" id="ARBA00004141"/>
    </source>
</evidence>
<sequence length="432" mass="46423">MVPRRIERRISQIALDESFEESKRAGNAVAHFTFLSLGISSLLPWNALVIALPFFLEKLQGTGLHDTFASWITFLFNGVGLLSIGLATWLGGQFLGPLTCTFSMLALTLLFGFLSIIPFFELPATAFFLTIMSASVMLAAAGGLLQTATLTLAPAYGPSAITYFMAGSALSAVGVSTLQVFTAYTSNSIDLNLPSVDSPSWSATICYATSTLLVTLALGSFHILTITSSDNSKSYSDLPISENTRLLDSILDSPVLSTQEVHKSQPGDRWRFGCNFAIFYAGIITLGLFPTITTRIESVDSRTNPLLFNALHFLVFNIADLFGRTMVSMELFPLGDTALVVYSLARTVFVPAFMVCNATGHWPTLITSDLAYILVLFAFGVTCGHLSTLALISAAQDPDPKVSGQETRATQFWMMLGFVVGGIASFGIGAAL</sequence>
<accession>A0A0K6FY42</accession>
<dbReference type="PRINTS" id="PR01130">
    <property type="entry name" value="DERENTRNSPRT"/>
</dbReference>
<feature type="transmembrane region" description="Helical" evidence="7">
    <location>
        <begin position="160"/>
        <end position="181"/>
    </location>
</feature>
<feature type="transmembrane region" description="Helical" evidence="7">
    <location>
        <begin position="201"/>
        <end position="224"/>
    </location>
</feature>
<organism evidence="8 9">
    <name type="scientific">Rhizoctonia solani</name>
    <dbReference type="NCBI Taxonomy" id="456999"/>
    <lineage>
        <taxon>Eukaryota</taxon>
        <taxon>Fungi</taxon>
        <taxon>Dikarya</taxon>
        <taxon>Basidiomycota</taxon>
        <taxon>Agaricomycotina</taxon>
        <taxon>Agaricomycetes</taxon>
        <taxon>Cantharellales</taxon>
        <taxon>Ceratobasidiaceae</taxon>
        <taxon>Rhizoctonia</taxon>
    </lineage>
</organism>
<dbReference type="Proteomes" id="UP000044841">
    <property type="component" value="Unassembled WGS sequence"/>
</dbReference>
<feature type="transmembrane region" description="Helical" evidence="7">
    <location>
        <begin position="32"/>
        <end position="56"/>
    </location>
</feature>
<feature type="transmembrane region" description="Helical" evidence="7">
    <location>
        <begin position="412"/>
        <end position="431"/>
    </location>
</feature>
<comment type="subcellular location">
    <subcellularLocation>
        <location evidence="1">Membrane</location>
        <topology evidence="1">Multi-pass membrane protein</topology>
    </subcellularLocation>
</comment>
<keyword evidence="9" id="KW-1185">Reference proteome</keyword>
<keyword evidence="5 7" id="KW-1133">Transmembrane helix</keyword>
<keyword evidence="6 7" id="KW-0472">Membrane</keyword>
<feature type="transmembrane region" description="Helical" evidence="7">
    <location>
        <begin position="102"/>
        <end position="120"/>
    </location>
</feature>
<dbReference type="AlphaFoldDB" id="A0A0K6FY42"/>
<keyword evidence="4 7" id="KW-0812">Transmembrane</keyword>
<dbReference type="InterPro" id="IPR002259">
    <property type="entry name" value="Eqnu_transpt"/>
</dbReference>
<dbReference type="GO" id="GO:0005886">
    <property type="term" value="C:plasma membrane"/>
    <property type="evidence" value="ECO:0007669"/>
    <property type="project" value="TreeGrafter"/>
</dbReference>
<feature type="transmembrane region" description="Helical" evidence="7">
    <location>
        <begin position="272"/>
        <end position="294"/>
    </location>
</feature>
<keyword evidence="3" id="KW-0813">Transport</keyword>
<reference evidence="8 9" key="1">
    <citation type="submission" date="2015-07" db="EMBL/GenBank/DDBJ databases">
        <authorList>
            <person name="Noorani M."/>
        </authorList>
    </citation>
    <scope>NUCLEOTIDE SEQUENCE [LARGE SCALE GENOMIC DNA]</scope>
    <source>
        <strain evidence="8">BBA 69670</strain>
    </source>
</reference>
<feature type="transmembrane region" description="Helical" evidence="7">
    <location>
        <begin position="372"/>
        <end position="392"/>
    </location>
</feature>
<evidence type="ECO:0000313" key="8">
    <source>
        <dbReference type="EMBL" id="CUA71028.1"/>
    </source>
</evidence>
<feature type="transmembrane region" description="Helical" evidence="7">
    <location>
        <begin position="68"/>
        <end position="90"/>
    </location>
</feature>
<dbReference type="Pfam" id="PF01733">
    <property type="entry name" value="Nucleoside_tran"/>
    <property type="match status" value="1"/>
</dbReference>
<evidence type="ECO:0000313" key="9">
    <source>
        <dbReference type="Proteomes" id="UP000044841"/>
    </source>
</evidence>
<dbReference type="GO" id="GO:0034257">
    <property type="term" value="F:nicotinamide riboside transmembrane transporter activity"/>
    <property type="evidence" value="ECO:0007669"/>
    <property type="project" value="TreeGrafter"/>
</dbReference>
<proteinExistence type="inferred from homology"/>
<dbReference type="PIRSF" id="PIRSF016379">
    <property type="entry name" value="ENT"/>
    <property type="match status" value="1"/>
</dbReference>
<evidence type="ECO:0000256" key="5">
    <source>
        <dbReference type="ARBA" id="ARBA00022989"/>
    </source>
</evidence>
<dbReference type="GO" id="GO:0015205">
    <property type="term" value="F:nucleobase transmembrane transporter activity"/>
    <property type="evidence" value="ECO:0007669"/>
    <property type="project" value="TreeGrafter"/>
</dbReference>
<name>A0A0K6FY42_9AGAM</name>
<protein>
    <submittedName>
        <fullName evidence="8">Equilibrative nucleoside transporter 1</fullName>
    </submittedName>
</protein>
<evidence type="ECO:0000256" key="2">
    <source>
        <dbReference type="ARBA" id="ARBA00007965"/>
    </source>
</evidence>
<dbReference type="GO" id="GO:0000329">
    <property type="term" value="C:fungal-type vacuole membrane"/>
    <property type="evidence" value="ECO:0007669"/>
    <property type="project" value="TreeGrafter"/>
</dbReference>
<comment type="similarity">
    <text evidence="2">Belongs to the SLC29A/ENT transporter (TC 2.A.57) family.</text>
</comment>
<feature type="transmembrane region" description="Helical" evidence="7">
    <location>
        <begin position="339"/>
        <end position="360"/>
    </location>
</feature>
<dbReference type="PANTHER" id="PTHR10332">
    <property type="entry name" value="EQUILIBRATIVE NUCLEOSIDE TRANSPORTER"/>
    <property type="match status" value="1"/>
</dbReference>
<evidence type="ECO:0000256" key="6">
    <source>
        <dbReference type="ARBA" id="ARBA00023136"/>
    </source>
</evidence>
<feature type="transmembrane region" description="Helical" evidence="7">
    <location>
        <begin position="126"/>
        <end position="148"/>
    </location>
</feature>